<feature type="binding site" evidence="7">
    <location>
        <position position="107"/>
    </location>
    <ligand>
        <name>substrate</name>
    </ligand>
</feature>
<name>C6W131_DYAFD</name>
<protein>
    <submittedName>
        <fullName evidence="10">Arabinan endo-1,5-alpha-L-arabinosidase</fullName>
        <ecNumber evidence="10">3.2.1.99</ecNumber>
    </submittedName>
</protein>
<evidence type="ECO:0000313" key="10">
    <source>
        <dbReference type="EMBL" id="ACT95486.1"/>
    </source>
</evidence>
<feature type="active site" description="Proton acceptor" evidence="6">
    <location>
        <position position="30"/>
    </location>
</feature>
<dbReference type="PANTHER" id="PTHR43301">
    <property type="entry name" value="ARABINAN ENDO-1,5-ALPHA-L-ARABINOSIDASE"/>
    <property type="match status" value="1"/>
</dbReference>
<evidence type="ECO:0000256" key="1">
    <source>
        <dbReference type="ARBA" id="ARBA00004834"/>
    </source>
</evidence>
<feature type="active site" description="Proton donor" evidence="6">
    <location>
        <position position="213"/>
    </location>
</feature>
<keyword evidence="9" id="KW-0732">Signal</keyword>
<evidence type="ECO:0000256" key="9">
    <source>
        <dbReference type="SAM" id="SignalP"/>
    </source>
</evidence>
<feature type="site" description="Important for catalytic activity, responsible for pKa modulation of the active site Glu and correct orientation of both the proton donor and substrate" evidence="8">
    <location>
        <position position="150"/>
    </location>
</feature>
<keyword evidence="11" id="KW-1185">Reference proteome</keyword>
<feature type="binding site" evidence="7">
    <location>
        <begin position="167"/>
        <end position="169"/>
    </location>
    <ligand>
        <name>substrate</name>
    </ligand>
</feature>
<dbReference type="OrthoDB" id="9801455at2"/>
<reference evidence="10 11" key="1">
    <citation type="journal article" date="2009" name="Stand. Genomic Sci.">
        <title>Complete genome sequence of Dyadobacter fermentans type strain (NS114).</title>
        <authorList>
            <person name="Lang E."/>
            <person name="Lapidus A."/>
            <person name="Chertkov O."/>
            <person name="Brettin T."/>
            <person name="Detter J.C."/>
            <person name="Han C."/>
            <person name="Copeland A."/>
            <person name="Glavina Del Rio T."/>
            <person name="Nolan M."/>
            <person name="Chen F."/>
            <person name="Lucas S."/>
            <person name="Tice H."/>
            <person name="Cheng J.F."/>
            <person name="Land M."/>
            <person name="Hauser L."/>
            <person name="Chang Y.J."/>
            <person name="Jeffries C.D."/>
            <person name="Kopitz M."/>
            <person name="Bruce D."/>
            <person name="Goodwin L."/>
            <person name="Pitluck S."/>
            <person name="Ovchinnikova G."/>
            <person name="Pati A."/>
            <person name="Ivanova N."/>
            <person name="Mavrommatis K."/>
            <person name="Chen A."/>
            <person name="Palaniappan K."/>
            <person name="Chain P."/>
            <person name="Bristow J."/>
            <person name="Eisen J.A."/>
            <person name="Markowitz V."/>
            <person name="Hugenholtz P."/>
            <person name="Goker M."/>
            <person name="Rohde M."/>
            <person name="Kyrpides N.C."/>
            <person name="Klenk H.P."/>
        </authorList>
    </citation>
    <scope>NUCLEOTIDE SEQUENCE [LARGE SCALE GENOMIC DNA]</scope>
    <source>
        <strain evidence="11">ATCC 700827 / DSM 18053 / CIP 107007 / KCTC 52180 / NS114</strain>
    </source>
</reference>
<evidence type="ECO:0000256" key="4">
    <source>
        <dbReference type="ARBA" id="ARBA00023295"/>
    </source>
</evidence>
<sequence length="327" mass="36618">MRLAILLLFILGAPMSRAQDSLQTNIPVHDPVMIRQNGTYYLFATGRGIAMWSSKDMQNWKKEKPVFSAPPGWAMKAVPGFRGHIWAPDISLYNGVYHLYYSISTFGKNRSCIGLATNKTLDPASPDYRWTDHGALIESVPGRDEWNAIDPNLIVDDQQHPWLSFGSFWNGIKVVKLTADARSIAQPQTWFTLASVPRTKPGSDSTAGNGAIEAPFIFKKTDYYYLFASYDYCCRGEKSTYKMRVGRSKTLTGPYLDQTGQPMTQGGGTLLLEGNAEWHGVGHNAVCTFDGADYLVFHGYDAKDKGRSKLRVEPLDWQGDWPALRTR</sequence>
<dbReference type="GO" id="GO:0031222">
    <property type="term" value="P:arabinan catabolic process"/>
    <property type="evidence" value="ECO:0007669"/>
    <property type="project" value="UniProtKB-UniPathway"/>
</dbReference>
<dbReference type="Pfam" id="PF04616">
    <property type="entry name" value="Glyco_hydro_43"/>
    <property type="match status" value="1"/>
</dbReference>
<evidence type="ECO:0000313" key="11">
    <source>
        <dbReference type="Proteomes" id="UP000002011"/>
    </source>
</evidence>
<dbReference type="AlphaFoldDB" id="C6W131"/>
<dbReference type="UniPathway" id="UPA00667"/>
<evidence type="ECO:0000256" key="5">
    <source>
        <dbReference type="PIRNR" id="PIRNR026534"/>
    </source>
</evidence>
<dbReference type="EC" id="3.2.1.99" evidence="10"/>
<dbReference type="InterPro" id="IPR050727">
    <property type="entry name" value="GH43_arabinanases"/>
</dbReference>
<dbReference type="PANTHER" id="PTHR43301:SF3">
    <property type="entry name" value="ARABINAN ENDO-1,5-ALPHA-L-ARABINOSIDASE A-RELATED"/>
    <property type="match status" value="1"/>
</dbReference>
<feature type="site" description="Important for substrate recognition" evidence="8">
    <location>
        <position position="283"/>
    </location>
</feature>
<evidence type="ECO:0000256" key="7">
    <source>
        <dbReference type="PIRSR" id="PIRSR026534-2"/>
    </source>
</evidence>
<evidence type="ECO:0000256" key="8">
    <source>
        <dbReference type="PIRSR" id="PIRSR026534-3"/>
    </source>
</evidence>
<dbReference type="SUPFAM" id="SSF75005">
    <property type="entry name" value="Arabinanase/levansucrase/invertase"/>
    <property type="match status" value="1"/>
</dbReference>
<dbReference type="STRING" id="471854.Dfer_4284"/>
<dbReference type="HOGENOM" id="CLU_009397_5_1_10"/>
<evidence type="ECO:0000256" key="6">
    <source>
        <dbReference type="PIRSR" id="PIRSR026534-1"/>
    </source>
</evidence>
<comment type="pathway">
    <text evidence="1 5">Glycan metabolism; L-arabinan degradation.</text>
</comment>
<dbReference type="CDD" id="cd18830">
    <property type="entry name" value="GH43_CjArb43A-like"/>
    <property type="match status" value="1"/>
</dbReference>
<keyword evidence="3 5" id="KW-0378">Hydrolase</keyword>
<dbReference type="KEGG" id="dfe:Dfer_4284"/>
<feature type="binding site" evidence="7">
    <location>
        <position position="30"/>
    </location>
    <ligand>
        <name>substrate</name>
    </ligand>
</feature>
<dbReference type="Proteomes" id="UP000002011">
    <property type="component" value="Chromosome"/>
</dbReference>
<feature type="signal peptide" evidence="9">
    <location>
        <begin position="1"/>
        <end position="18"/>
    </location>
</feature>
<dbReference type="InterPro" id="IPR006710">
    <property type="entry name" value="Glyco_hydro_43"/>
</dbReference>
<evidence type="ECO:0000256" key="2">
    <source>
        <dbReference type="ARBA" id="ARBA00009865"/>
    </source>
</evidence>
<accession>C6W131</accession>
<feature type="binding site" evidence="7">
    <location>
        <begin position="147"/>
        <end position="150"/>
    </location>
    <ligand>
        <name>substrate</name>
    </ligand>
</feature>
<feature type="chain" id="PRO_5002972065" evidence="9">
    <location>
        <begin position="19"/>
        <end position="327"/>
    </location>
</feature>
<dbReference type="PIRSF" id="PIRSF026534">
    <property type="entry name" value="Endo_alpha-L-arabinosidase"/>
    <property type="match status" value="1"/>
</dbReference>
<comment type="similarity">
    <text evidence="2 5">Belongs to the glycosyl hydrolase 43 family.</text>
</comment>
<dbReference type="RefSeq" id="WP_015813729.1">
    <property type="nucleotide sequence ID" value="NC_013037.1"/>
</dbReference>
<dbReference type="eggNOG" id="COG3507">
    <property type="taxonomic scope" value="Bacteria"/>
</dbReference>
<dbReference type="Gene3D" id="2.115.10.20">
    <property type="entry name" value="Glycosyl hydrolase domain, family 43"/>
    <property type="match status" value="1"/>
</dbReference>
<organism evidence="10 11">
    <name type="scientific">Dyadobacter fermentans (strain ATCC 700827 / DSM 18053 / CIP 107007 / KCTC 52180 / NS114)</name>
    <dbReference type="NCBI Taxonomy" id="471854"/>
    <lineage>
        <taxon>Bacteria</taxon>
        <taxon>Pseudomonadati</taxon>
        <taxon>Bacteroidota</taxon>
        <taxon>Cytophagia</taxon>
        <taxon>Cytophagales</taxon>
        <taxon>Spirosomataceae</taxon>
        <taxon>Dyadobacter</taxon>
    </lineage>
</organism>
<dbReference type="CAZy" id="GH43">
    <property type="family name" value="Glycoside Hydrolase Family 43"/>
</dbReference>
<evidence type="ECO:0000256" key="3">
    <source>
        <dbReference type="ARBA" id="ARBA00022801"/>
    </source>
</evidence>
<dbReference type="GO" id="GO:0046558">
    <property type="term" value="F:arabinan endo-1,5-alpha-L-arabinosidase activity"/>
    <property type="evidence" value="ECO:0007669"/>
    <property type="project" value="UniProtKB-EC"/>
</dbReference>
<dbReference type="EMBL" id="CP001619">
    <property type="protein sequence ID" value="ACT95486.1"/>
    <property type="molecule type" value="Genomic_DNA"/>
</dbReference>
<proteinExistence type="inferred from homology"/>
<keyword evidence="4 5" id="KW-0326">Glycosidase</keyword>
<dbReference type="InterPro" id="IPR016840">
    <property type="entry name" value="Glyco_hydro_43_endo_a_Ara-ase"/>
</dbReference>
<gene>
    <name evidence="10" type="ordered locus">Dfer_4284</name>
</gene>
<dbReference type="InterPro" id="IPR023296">
    <property type="entry name" value="Glyco_hydro_beta-prop_sf"/>
</dbReference>